<reference evidence="1 2" key="1">
    <citation type="submission" date="2014-07" db="EMBL/GenBank/DDBJ databases">
        <authorList>
            <person name="Zhang J.E."/>
            <person name="Yang H."/>
            <person name="Guo J."/>
            <person name="Deng Z."/>
            <person name="Luo H."/>
            <person name="Luo M."/>
            <person name="Zhao B."/>
        </authorList>
    </citation>
    <scope>NUCLEOTIDE SEQUENCE [LARGE SCALE GENOMIC DNA]</scope>
    <source>
        <strain evidence="1 2">1CP</strain>
        <plasmid evidence="2">Plasmid pr1cp1</plasmid>
    </source>
</reference>
<sequence length="58" mass="6040">MSSPLIHAAMWFANLITSSRRVAASMSRIPTMIAVARASARLVVMAAGAYDGPSPAAH</sequence>
<name>A0A1B1KHQ1_RHOOP</name>
<dbReference type="Proteomes" id="UP000186108">
    <property type="component" value="Plasmid pR1CP1"/>
</dbReference>
<geneLocation type="plasmid" evidence="2">
    <name>pr1cp1</name>
</geneLocation>
<keyword evidence="1" id="KW-0614">Plasmid</keyword>
<protein>
    <submittedName>
        <fullName evidence="1">Uncharacterized protein</fullName>
    </submittedName>
</protein>
<accession>A0A1B1KHQ1</accession>
<evidence type="ECO:0000313" key="1">
    <source>
        <dbReference type="EMBL" id="ANS32136.1"/>
    </source>
</evidence>
<dbReference type="AlphaFoldDB" id="A0A1B1KHQ1"/>
<organism evidence="1 2">
    <name type="scientific">Rhodococcus opacus</name>
    <name type="common">Nocardia opaca</name>
    <dbReference type="NCBI Taxonomy" id="37919"/>
    <lineage>
        <taxon>Bacteria</taxon>
        <taxon>Bacillati</taxon>
        <taxon>Actinomycetota</taxon>
        <taxon>Actinomycetes</taxon>
        <taxon>Mycobacteriales</taxon>
        <taxon>Nocardiaceae</taxon>
        <taxon>Rhodococcus</taxon>
    </lineage>
</organism>
<evidence type="ECO:0000313" key="2">
    <source>
        <dbReference type="Proteomes" id="UP000186108"/>
    </source>
</evidence>
<gene>
    <name evidence="1" type="ORF">R1CP_37675</name>
</gene>
<dbReference type="EMBL" id="CP009112">
    <property type="protein sequence ID" value="ANS32136.1"/>
    <property type="molecule type" value="Genomic_DNA"/>
</dbReference>
<proteinExistence type="predicted"/>